<keyword evidence="5 8" id="KW-0677">Repeat</keyword>
<comment type="catalytic activity">
    <reaction evidence="8">
        <text>a (3R)-hydroxyacyl-[ACP] + UDP-N-acetyl-alpha-D-glucosamine = a UDP-3-O-[(3R)-3-hydroxyacyl]-N-acetyl-alpha-D-glucosamine + holo-[ACP]</text>
        <dbReference type="Rhea" id="RHEA:67812"/>
        <dbReference type="Rhea" id="RHEA-COMP:9685"/>
        <dbReference type="Rhea" id="RHEA-COMP:9945"/>
        <dbReference type="ChEBI" id="CHEBI:57705"/>
        <dbReference type="ChEBI" id="CHEBI:64479"/>
        <dbReference type="ChEBI" id="CHEBI:78827"/>
        <dbReference type="ChEBI" id="CHEBI:173225"/>
        <dbReference type="EC" id="2.3.1.129"/>
    </reaction>
</comment>
<protein>
    <recommendedName>
        <fullName evidence="8">Acyl-[acyl-carrier-protein]--UDP-N-acetylglucosamine O-acyltransferase</fullName>
        <shortName evidence="8">UDP-N-acetylglucosamine acyltransferase</shortName>
        <ecNumber evidence="8">2.3.1.129</ecNumber>
    </recommendedName>
</protein>
<dbReference type="PANTHER" id="PTHR43480">
    <property type="entry name" value="ACYL-[ACYL-CARRIER-PROTEIN]--UDP-N-ACETYLGLUCOSAMINE O-ACYLTRANSFERASE"/>
    <property type="match status" value="1"/>
</dbReference>
<dbReference type="InterPro" id="IPR018357">
    <property type="entry name" value="Hexapep_transf_CS"/>
</dbReference>
<keyword evidence="1 8" id="KW-0963">Cytoplasm</keyword>
<dbReference type="UniPathway" id="UPA00359">
    <property type="reaction ID" value="UER00477"/>
</dbReference>
<accession>A8PM70</accession>
<dbReference type="InterPro" id="IPR037157">
    <property type="entry name" value="Acetyltransf_C_sf"/>
</dbReference>
<feature type="domain" description="UDP N-acetylglucosamine O-acyltransferase C-terminal" evidence="9">
    <location>
        <begin position="192"/>
        <end position="273"/>
    </location>
</feature>
<reference evidence="10" key="2">
    <citation type="submission" date="2007-10" db="EMBL/GenBank/DDBJ databases">
        <authorList>
            <person name="Myers G.S."/>
        </authorList>
    </citation>
    <scope>NUCLEOTIDE SEQUENCE [LARGE SCALE GENOMIC DNA]</scope>
</reference>
<keyword evidence="3 8" id="KW-0441">Lipid A biosynthesis</keyword>
<dbReference type="AlphaFoldDB" id="A8PM70"/>
<dbReference type="PIRSF" id="PIRSF000456">
    <property type="entry name" value="UDP-GlcNAc_acltr"/>
    <property type="match status" value="1"/>
</dbReference>
<gene>
    <name evidence="8 10" type="primary">lpxA</name>
    <name evidence="10" type="ORF">RICGR_0635</name>
</gene>
<dbReference type="GO" id="GO:0009245">
    <property type="term" value="P:lipid A biosynthetic process"/>
    <property type="evidence" value="ECO:0007669"/>
    <property type="project" value="UniProtKB-UniRule"/>
</dbReference>
<dbReference type="EMBL" id="AAQJ02000001">
    <property type="protein sequence ID" value="EDP46836.1"/>
    <property type="molecule type" value="Genomic_DNA"/>
</dbReference>
<dbReference type="GO" id="GO:0005737">
    <property type="term" value="C:cytoplasm"/>
    <property type="evidence" value="ECO:0007669"/>
    <property type="project" value="UniProtKB-SubCell"/>
</dbReference>
<dbReference type="Proteomes" id="UP000054075">
    <property type="component" value="Unassembled WGS sequence"/>
</dbReference>
<organism evidence="10 11">
    <name type="scientific">Rickettsiella grylli</name>
    <dbReference type="NCBI Taxonomy" id="59196"/>
    <lineage>
        <taxon>Bacteria</taxon>
        <taxon>Pseudomonadati</taxon>
        <taxon>Pseudomonadota</taxon>
        <taxon>Gammaproteobacteria</taxon>
        <taxon>Legionellales</taxon>
        <taxon>Coxiellaceae</taxon>
        <taxon>Rickettsiella</taxon>
    </lineage>
</organism>
<dbReference type="InterPro" id="IPR001451">
    <property type="entry name" value="Hexapep"/>
</dbReference>
<evidence type="ECO:0000256" key="5">
    <source>
        <dbReference type="ARBA" id="ARBA00022737"/>
    </source>
</evidence>
<comment type="subcellular location">
    <subcellularLocation>
        <location evidence="8">Cytoplasm</location>
    </subcellularLocation>
</comment>
<dbReference type="Gene3D" id="2.160.10.10">
    <property type="entry name" value="Hexapeptide repeat proteins"/>
    <property type="match status" value="1"/>
</dbReference>
<evidence type="ECO:0000259" key="9">
    <source>
        <dbReference type="Pfam" id="PF13720"/>
    </source>
</evidence>
<sequence>MNWLAKQSSWVPGENADMIHALAIVDPAAKLSTNVTVGPWSIIGPEVEIGSGTVIGSHVVLKGPTRLGDYNKIYSFSSIGDDPQDKKYRGEKTYLEIGNHNVIREYCTINRGTTQDKSLTKIGSHNLFMVGSHVAHDCVVGDHAIFVNNVALAGHVTIGNYAILGAYSAVHQFCHIGDHSFIAASSMVRQNVLPYILVEGGREARACGLNKEGLRRNGFTDEAISHLRCAYKLIFRKNLTVEQALEELKPLALHSPQVSLMTQALKNSERGIIR</sequence>
<dbReference type="STRING" id="59196.RICGR_0635"/>
<evidence type="ECO:0000256" key="3">
    <source>
        <dbReference type="ARBA" id="ARBA00022556"/>
    </source>
</evidence>
<comment type="subunit">
    <text evidence="8">Homotrimer.</text>
</comment>
<dbReference type="Pfam" id="PF00132">
    <property type="entry name" value="Hexapep"/>
    <property type="match status" value="2"/>
</dbReference>
<evidence type="ECO:0000256" key="7">
    <source>
        <dbReference type="ARBA" id="ARBA00023315"/>
    </source>
</evidence>
<dbReference type="InterPro" id="IPR029098">
    <property type="entry name" value="Acetyltransf_C"/>
</dbReference>
<dbReference type="NCBIfam" id="TIGR01852">
    <property type="entry name" value="lipid_A_lpxA"/>
    <property type="match status" value="1"/>
</dbReference>
<dbReference type="GO" id="GO:0008780">
    <property type="term" value="F:acyl-[acyl-carrier-protein]-UDP-N-acetylglucosamine O-acyltransferase activity"/>
    <property type="evidence" value="ECO:0007669"/>
    <property type="project" value="UniProtKB-UniRule"/>
</dbReference>
<evidence type="ECO:0000256" key="8">
    <source>
        <dbReference type="HAMAP-Rule" id="MF_00387"/>
    </source>
</evidence>
<proteinExistence type="inferred from homology"/>
<comment type="caution">
    <text evidence="10">The sequence shown here is derived from an EMBL/GenBank/DDBJ whole genome shotgun (WGS) entry which is preliminary data.</text>
</comment>
<dbReference type="CDD" id="cd03351">
    <property type="entry name" value="LbH_UDP-GlcNAc_AT"/>
    <property type="match status" value="1"/>
</dbReference>
<name>A8PM70_9COXI</name>
<dbReference type="Gene3D" id="1.20.1180.10">
    <property type="entry name" value="Udp N-acetylglucosamine O-acyltransferase, C-terminal domain"/>
    <property type="match status" value="1"/>
</dbReference>
<dbReference type="PANTHER" id="PTHR43480:SF1">
    <property type="entry name" value="ACYL-[ACYL-CARRIER-PROTEIN]--UDP-N-ACETYLGLUCOSAMINE O-ACYLTRANSFERASE, MITOCHONDRIAL-RELATED"/>
    <property type="match status" value="1"/>
</dbReference>
<dbReference type="InterPro" id="IPR010137">
    <property type="entry name" value="Lipid_A_LpxA"/>
</dbReference>
<dbReference type="Pfam" id="PF13720">
    <property type="entry name" value="Acetyltransf_11"/>
    <property type="match status" value="1"/>
</dbReference>
<evidence type="ECO:0000256" key="4">
    <source>
        <dbReference type="ARBA" id="ARBA00022679"/>
    </source>
</evidence>
<evidence type="ECO:0000313" key="10">
    <source>
        <dbReference type="EMBL" id="EDP46836.1"/>
    </source>
</evidence>
<reference evidence="10" key="1">
    <citation type="submission" date="2006-04" db="EMBL/GenBank/DDBJ databases">
        <authorList>
            <person name="Seshadri R."/>
            <person name="Federici B.A."/>
        </authorList>
    </citation>
    <scope>NUCLEOTIDE SEQUENCE [LARGE SCALE GENOMIC DNA]</scope>
</reference>
<dbReference type="GO" id="GO:0016020">
    <property type="term" value="C:membrane"/>
    <property type="evidence" value="ECO:0007669"/>
    <property type="project" value="GOC"/>
</dbReference>
<keyword evidence="11" id="KW-1185">Reference proteome</keyword>
<comment type="pathway">
    <text evidence="8">Glycolipid biosynthesis; lipid IV(A) biosynthesis; lipid IV(A) from (3R)-3-hydroxytetradecanoyl-[acyl-carrier-protein] and UDP-N-acetyl-alpha-D-glucosamine: step 1/6.</text>
</comment>
<dbReference type="SUPFAM" id="SSF51161">
    <property type="entry name" value="Trimeric LpxA-like enzymes"/>
    <property type="match status" value="1"/>
</dbReference>
<dbReference type="eggNOG" id="COG1043">
    <property type="taxonomic scope" value="Bacteria"/>
</dbReference>
<keyword evidence="2 8" id="KW-0444">Lipid biosynthesis</keyword>
<dbReference type="InterPro" id="IPR011004">
    <property type="entry name" value="Trimer_LpxA-like_sf"/>
</dbReference>
<dbReference type="HAMAP" id="MF_00387">
    <property type="entry name" value="LpxA"/>
    <property type="match status" value="1"/>
</dbReference>
<comment type="similarity">
    <text evidence="8">Belongs to the transferase hexapeptide repeat family. LpxA subfamily.</text>
</comment>
<evidence type="ECO:0000313" key="11">
    <source>
        <dbReference type="Proteomes" id="UP000054075"/>
    </source>
</evidence>
<keyword evidence="4 8" id="KW-0808">Transferase</keyword>
<dbReference type="EC" id="2.3.1.129" evidence="8"/>
<dbReference type="NCBIfam" id="NF003657">
    <property type="entry name" value="PRK05289.1"/>
    <property type="match status" value="1"/>
</dbReference>
<evidence type="ECO:0000256" key="1">
    <source>
        <dbReference type="ARBA" id="ARBA00022490"/>
    </source>
</evidence>
<keyword evidence="7 8" id="KW-0012">Acyltransferase</keyword>
<evidence type="ECO:0000256" key="2">
    <source>
        <dbReference type="ARBA" id="ARBA00022516"/>
    </source>
</evidence>
<dbReference type="PROSITE" id="PS00101">
    <property type="entry name" value="HEXAPEP_TRANSFERASES"/>
    <property type="match status" value="1"/>
</dbReference>
<evidence type="ECO:0000256" key="6">
    <source>
        <dbReference type="ARBA" id="ARBA00023098"/>
    </source>
</evidence>
<keyword evidence="6 8" id="KW-0443">Lipid metabolism</keyword>
<comment type="function">
    <text evidence="8">Involved in the biosynthesis of lipid A, a phosphorylated glycolipid that anchors the lipopolysaccharide to the outer membrane of the cell.</text>
</comment>